<dbReference type="EMBL" id="BARW01011827">
    <property type="protein sequence ID" value="GAI77172.1"/>
    <property type="molecule type" value="Genomic_DNA"/>
</dbReference>
<proteinExistence type="predicted"/>
<feature type="non-terminal residue" evidence="1">
    <location>
        <position position="1"/>
    </location>
</feature>
<reference evidence="1" key="1">
    <citation type="journal article" date="2014" name="Front. Microbiol.">
        <title>High frequency of phylogenetically diverse reductive dehalogenase-homologous genes in deep subseafloor sedimentary metagenomes.</title>
        <authorList>
            <person name="Kawai M."/>
            <person name="Futagami T."/>
            <person name="Toyoda A."/>
            <person name="Takaki Y."/>
            <person name="Nishi S."/>
            <person name="Hori S."/>
            <person name="Arai W."/>
            <person name="Tsubouchi T."/>
            <person name="Morono Y."/>
            <person name="Uchiyama I."/>
            <person name="Ito T."/>
            <person name="Fujiyama A."/>
            <person name="Inagaki F."/>
            <person name="Takami H."/>
        </authorList>
    </citation>
    <scope>NUCLEOTIDE SEQUENCE</scope>
    <source>
        <strain evidence="1">Expedition CK06-06</strain>
    </source>
</reference>
<sequence length="101" mass="11292">ERFSGNSISGYVICRQDEEAVPIINAFLNDPGTKYYVKKQFLRAKKTGPELRLRTKHAAETQQLKASERAAASINALERFTTDIGTSWDEIENTGDGVIED</sequence>
<protein>
    <submittedName>
        <fullName evidence="1">Uncharacterized protein</fullName>
    </submittedName>
</protein>
<accession>X1R8U7</accession>
<name>X1R8U7_9ZZZZ</name>
<dbReference type="AlphaFoldDB" id="X1R8U7"/>
<comment type="caution">
    <text evidence="1">The sequence shown here is derived from an EMBL/GenBank/DDBJ whole genome shotgun (WGS) entry which is preliminary data.</text>
</comment>
<evidence type="ECO:0000313" key="1">
    <source>
        <dbReference type="EMBL" id="GAI77172.1"/>
    </source>
</evidence>
<gene>
    <name evidence="1" type="ORF">S12H4_22611</name>
</gene>
<organism evidence="1">
    <name type="scientific">marine sediment metagenome</name>
    <dbReference type="NCBI Taxonomy" id="412755"/>
    <lineage>
        <taxon>unclassified sequences</taxon>
        <taxon>metagenomes</taxon>
        <taxon>ecological metagenomes</taxon>
    </lineage>
</organism>